<evidence type="ECO:0000313" key="2">
    <source>
        <dbReference type="EMBL" id="KAJ2683295.1"/>
    </source>
</evidence>
<dbReference type="Proteomes" id="UP001151516">
    <property type="component" value="Unassembled WGS sequence"/>
</dbReference>
<keyword evidence="3" id="KW-1185">Reference proteome</keyword>
<name>A0A9W8L2I8_9FUNG</name>
<evidence type="ECO:0000313" key="3">
    <source>
        <dbReference type="Proteomes" id="UP001151516"/>
    </source>
</evidence>
<organism evidence="2 3">
    <name type="scientific">Coemansia spiralis</name>
    <dbReference type="NCBI Taxonomy" id="417178"/>
    <lineage>
        <taxon>Eukaryota</taxon>
        <taxon>Fungi</taxon>
        <taxon>Fungi incertae sedis</taxon>
        <taxon>Zoopagomycota</taxon>
        <taxon>Kickxellomycotina</taxon>
        <taxon>Kickxellomycetes</taxon>
        <taxon>Kickxellales</taxon>
        <taxon>Kickxellaceae</taxon>
        <taxon>Coemansia</taxon>
    </lineage>
</organism>
<dbReference type="Gene3D" id="2.70.50.70">
    <property type="match status" value="1"/>
</dbReference>
<proteinExistence type="predicted"/>
<dbReference type="InterPro" id="IPR004302">
    <property type="entry name" value="Cellulose/chitin-bd_N"/>
</dbReference>
<dbReference type="Pfam" id="PF03067">
    <property type="entry name" value="LPMO_10"/>
    <property type="match status" value="1"/>
</dbReference>
<gene>
    <name evidence="2" type="ORF">IWW39_005580</name>
</gene>
<sequence>MLAGLSLAHMALISPCPRYNAHGLDCPEIPEGEEPDWTLIKPIGKAGEAYNPLCKHTTPTKTPSAVWAPGQTIKVQFQGMASHGGGHGEFSISYDNAKTFVVVHQELKYMFVDGPSLLSNKPTRLEYSIALPETLPGANHAVFAWTWVNASGNREFYMNCADVKISGKPGSFTGRKMTVANYGPDTPTIPEFYGYYNTGISYYINSRNVTVIGYGSDEFEDLTYVASNGEGNGGGSSDDNYFYDGEFYRTSIMHPGP</sequence>
<dbReference type="AlphaFoldDB" id="A0A9W8L2I8"/>
<reference evidence="2" key="1">
    <citation type="submission" date="2022-07" db="EMBL/GenBank/DDBJ databases">
        <title>Phylogenomic reconstructions and comparative analyses of Kickxellomycotina fungi.</title>
        <authorList>
            <person name="Reynolds N.K."/>
            <person name="Stajich J.E."/>
            <person name="Barry K."/>
            <person name="Grigoriev I.V."/>
            <person name="Crous P."/>
            <person name="Smith M.E."/>
        </authorList>
    </citation>
    <scope>NUCLEOTIDE SEQUENCE</scope>
    <source>
        <strain evidence="2">CBS 109367</strain>
    </source>
</reference>
<dbReference type="EMBL" id="JANBTX010000302">
    <property type="protein sequence ID" value="KAJ2683295.1"/>
    <property type="molecule type" value="Genomic_DNA"/>
</dbReference>
<dbReference type="OrthoDB" id="2342176at2759"/>
<protein>
    <recommendedName>
        <fullName evidence="1">Chitin-binding type-4 domain-containing protein</fullName>
    </recommendedName>
</protein>
<dbReference type="PANTHER" id="PTHR36182">
    <property type="entry name" value="PROTEIN, PUTATIVE (AFU_ORTHOLOGUE AFUA_6G10930)-RELATED"/>
    <property type="match status" value="1"/>
</dbReference>
<evidence type="ECO:0000259" key="1">
    <source>
        <dbReference type="Pfam" id="PF03067"/>
    </source>
</evidence>
<comment type="caution">
    <text evidence="2">The sequence shown here is derived from an EMBL/GenBank/DDBJ whole genome shotgun (WGS) entry which is preliminary data.</text>
</comment>
<feature type="domain" description="Chitin-binding type-4" evidence="1">
    <location>
        <begin position="57"/>
        <end position="163"/>
    </location>
</feature>
<accession>A0A9W8L2I8</accession>
<dbReference type="PANTHER" id="PTHR36182:SF1">
    <property type="entry name" value="PROTEIN, PUTATIVE (AFU_ORTHOLOGUE AFUA_6G10930)-RELATED"/>
    <property type="match status" value="1"/>
</dbReference>